<dbReference type="Gene3D" id="3.30.420.40">
    <property type="match status" value="4"/>
</dbReference>
<protein>
    <submittedName>
        <fullName evidence="4">Uncharacterized protein</fullName>
    </submittedName>
</protein>
<name>A0ABN9R4R7_9DINO</name>
<reference evidence="4" key="1">
    <citation type="submission" date="2023-10" db="EMBL/GenBank/DDBJ databases">
        <authorList>
            <person name="Chen Y."/>
            <person name="Shah S."/>
            <person name="Dougan E. K."/>
            <person name="Thang M."/>
            <person name="Chan C."/>
        </authorList>
    </citation>
    <scope>NUCLEOTIDE SEQUENCE [LARGE SCALE GENOMIC DNA]</scope>
</reference>
<feature type="non-terminal residue" evidence="4">
    <location>
        <position position="572"/>
    </location>
</feature>
<gene>
    <name evidence="4" type="ORF">PCOR1329_LOCUS17581</name>
</gene>
<keyword evidence="5" id="KW-1185">Reference proteome</keyword>
<dbReference type="EMBL" id="CAUYUJ010005469">
    <property type="protein sequence ID" value="CAK0813779.1"/>
    <property type="molecule type" value="Genomic_DNA"/>
</dbReference>
<evidence type="ECO:0000256" key="1">
    <source>
        <dbReference type="ARBA" id="ARBA00022741"/>
    </source>
</evidence>
<evidence type="ECO:0000313" key="4">
    <source>
        <dbReference type="EMBL" id="CAK0813779.1"/>
    </source>
</evidence>
<keyword evidence="2 3" id="KW-0067">ATP-binding</keyword>
<evidence type="ECO:0000256" key="3">
    <source>
        <dbReference type="RuleBase" id="RU003322"/>
    </source>
</evidence>
<proteinExistence type="inferred from homology"/>
<dbReference type="Proteomes" id="UP001189429">
    <property type="component" value="Unassembled WGS sequence"/>
</dbReference>
<evidence type="ECO:0000256" key="2">
    <source>
        <dbReference type="ARBA" id="ARBA00022840"/>
    </source>
</evidence>
<dbReference type="SUPFAM" id="SSF53067">
    <property type="entry name" value="Actin-like ATPase domain"/>
    <property type="match status" value="2"/>
</dbReference>
<dbReference type="PANTHER" id="PTHR19375">
    <property type="entry name" value="HEAT SHOCK PROTEIN 70KDA"/>
    <property type="match status" value="1"/>
</dbReference>
<sequence length="572" mass="61967">MGTTNSAVAVQMPDGSFKVVPPKGSRSGRATMPSVVAYNAAGQVVVGADALRVKPDGVKQVVFRSVKRLLGRTYAEVHKAGINPNALGADPRGLSSEPVRLLLPGGGTLMPEQVVAQLIRALVAHAEAFLGQRVTRAVLGTPAQFTKSQTMALERAAELSGIQYVTTAPEPELAVRAYGYKLNPSRYLPRAAAARAAGGGAAQRGGDGGSAAQVEGYDFYADVDEEELESAARDQMDMKHVMVADVGGGTFDVCMVRHIVNWDEIHVLHTSGDEGLGGDDYDTALAKWAEKELEPHFRKEQVNLWPLSPGNKKKLRMEIRKAKERLSSMESTTIPFAGANLPITRHIFNVVTLQTTRRFLRPIRECAFGADVRLPGETIAELAYDKAVKRQKSVEPKKTKKKNLDDKKKNQNAKAIIQDCADEIQKEEARVDAVLCIGAASWTPAVRELLRIVTGCTPDLAQVDPETACALGAAILAAVTDSKIDDMHVHSGWRNTWATYLMKKPKLFKRLQQEKEEFLKKEEESPAIVAPTAAAKLPKLHEAARKGDMDVIGALLERSPNVGELLCSESGG</sequence>
<evidence type="ECO:0000313" key="5">
    <source>
        <dbReference type="Proteomes" id="UP001189429"/>
    </source>
</evidence>
<comment type="caution">
    <text evidence="4">The sequence shown here is derived from an EMBL/GenBank/DDBJ whole genome shotgun (WGS) entry which is preliminary data.</text>
</comment>
<dbReference type="Pfam" id="PF00012">
    <property type="entry name" value="HSP70"/>
    <property type="match status" value="3"/>
</dbReference>
<keyword evidence="1 3" id="KW-0547">Nucleotide-binding</keyword>
<accession>A0ABN9R4R7</accession>
<dbReference type="InterPro" id="IPR013126">
    <property type="entry name" value="Hsp_70_fam"/>
</dbReference>
<organism evidence="4 5">
    <name type="scientific">Prorocentrum cordatum</name>
    <dbReference type="NCBI Taxonomy" id="2364126"/>
    <lineage>
        <taxon>Eukaryota</taxon>
        <taxon>Sar</taxon>
        <taxon>Alveolata</taxon>
        <taxon>Dinophyceae</taxon>
        <taxon>Prorocentrales</taxon>
        <taxon>Prorocentraceae</taxon>
        <taxon>Prorocentrum</taxon>
    </lineage>
</organism>
<dbReference type="Gene3D" id="3.90.640.10">
    <property type="entry name" value="Actin, Chain A, domain 4"/>
    <property type="match status" value="1"/>
</dbReference>
<comment type="similarity">
    <text evidence="3">Belongs to the heat shock protein 70 family.</text>
</comment>
<dbReference type="InterPro" id="IPR043129">
    <property type="entry name" value="ATPase_NBD"/>
</dbReference>